<dbReference type="GO" id="GO:0003676">
    <property type="term" value="F:nucleic acid binding"/>
    <property type="evidence" value="ECO:0007669"/>
    <property type="project" value="InterPro"/>
</dbReference>
<dbReference type="AlphaFoldDB" id="A0A2I1GP20"/>
<dbReference type="InterPro" id="IPR036397">
    <property type="entry name" value="RNaseH_sf"/>
</dbReference>
<evidence type="ECO:0000313" key="2">
    <source>
        <dbReference type="EMBL" id="PKY48379.1"/>
    </source>
</evidence>
<dbReference type="InterPro" id="IPR012337">
    <property type="entry name" value="RNaseH-like_sf"/>
</dbReference>
<dbReference type="Proteomes" id="UP000234323">
    <property type="component" value="Unassembled WGS sequence"/>
</dbReference>
<evidence type="ECO:0000259" key="1">
    <source>
        <dbReference type="PROSITE" id="PS50879"/>
    </source>
</evidence>
<protein>
    <recommendedName>
        <fullName evidence="1">RNase H type-1 domain-containing protein</fullName>
    </recommendedName>
</protein>
<feature type="domain" description="RNase H type-1" evidence="1">
    <location>
        <begin position="1"/>
        <end position="91"/>
    </location>
</feature>
<dbReference type="EMBL" id="LLXI01000635">
    <property type="protein sequence ID" value="PKY48379.1"/>
    <property type="molecule type" value="Genomic_DNA"/>
</dbReference>
<accession>A0A2I1GP20</accession>
<dbReference type="GO" id="GO:0004523">
    <property type="term" value="F:RNA-DNA hybrid ribonuclease activity"/>
    <property type="evidence" value="ECO:0007669"/>
    <property type="project" value="InterPro"/>
</dbReference>
<dbReference type="Gene3D" id="3.30.420.10">
    <property type="entry name" value="Ribonuclease H-like superfamily/Ribonuclease H"/>
    <property type="match status" value="1"/>
</dbReference>
<dbReference type="SUPFAM" id="SSF53098">
    <property type="entry name" value="Ribonuclease H-like"/>
    <property type="match status" value="1"/>
</dbReference>
<organism evidence="2 3">
    <name type="scientific">Rhizophagus irregularis</name>
    <dbReference type="NCBI Taxonomy" id="588596"/>
    <lineage>
        <taxon>Eukaryota</taxon>
        <taxon>Fungi</taxon>
        <taxon>Fungi incertae sedis</taxon>
        <taxon>Mucoromycota</taxon>
        <taxon>Glomeromycotina</taxon>
        <taxon>Glomeromycetes</taxon>
        <taxon>Glomerales</taxon>
        <taxon>Glomeraceae</taxon>
        <taxon>Rhizophagus</taxon>
    </lineage>
</organism>
<proteinExistence type="predicted"/>
<dbReference type="InterPro" id="IPR002156">
    <property type="entry name" value="RNaseH_domain"/>
</dbReference>
<dbReference type="VEuPathDB" id="FungiDB:FUN_024604"/>
<dbReference type="VEuPathDB" id="FungiDB:RhiirA1_477658"/>
<reference evidence="2 3" key="1">
    <citation type="submission" date="2015-10" db="EMBL/GenBank/DDBJ databases">
        <title>Genome analyses suggest a sexual origin of heterokaryosis in a supposedly ancient asexual fungus.</title>
        <authorList>
            <person name="Ropars J."/>
            <person name="Sedzielewska K."/>
            <person name="Noel J."/>
            <person name="Charron P."/>
            <person name="Farinelli L."/>
            <person name="Marton T."/>
            <person name="Kruger M."/>
            <person name="Pelin A."/>
            <person name="Brachmann A."/>
            <person name="Corradi N."/>
        </authorList>
    </citation>
    <scope>NUCLEOTIDE SEQUENCE [LARGE SCALE GENOMIC DNA]</scope>
    <source>
        <strain evidence="2 3">A4</strain>
    </source>
</reference>
<comment type="caution">
    <text evidence="2">The sequence shown here is derived from an EMBL/GenBank/DDBJ whole genome shotgun (WGS) entry which is preliminary data.</text>
</comment>
<evidence type="ECO:0000313" key="3">
    <source>
        <dbReference type="Proteomes" id="UP000234323"/>
    </source>
</evidence>
<name>A0A2I1GP20_9GLOM</name>
<gene>
    <name evidence="2" type="ORF">RhiirA4_445314</name>
</gene>
<keyword evidence="3" id="KW-1185">Reference proteome</keyword>
<dbReference type="Pfam" id="PF00075">
    <property type="entry name" value="RNase_H"/>
    <property type="match status" value="1"/>
</dbReference>
<dbReference type="PROSITE" id="PS50879">
    <property type="entry name" value="RNASE_H_1"/>
    <property type="match status" value="1"/>
</dbReference>
<sequence>MAVLTCLITCPPNSSVTIYTDSQCAIDTFYSLSNHKMTPRRLQKVNNILIWQAIRFIITTLNLTVKLLKVKAHANNLYNDMADDLAKKGCDSNVIISLSPSGVKTQKGYLTFNDEFIIDRNIRKTLKRPINFRNIERQISHRSLNFIKEFTFAHLINWEFSQIWINHNPLTSESYSKHVGLRIKCSNYALPTLDTLNRNYPDILKGFNTCFLCSAESETNEHFWTCPESINILKDIFRKHELIFRSLIINNINHDKVQESAVDFHIPIFTCFNSPITTIHDAPDLHCLLINMIPNSILQPFKDAKMHKKLIKKLLLTFLFDLIGTYTSCYGKNA</sequence>